<feature type="compositionally biased region" description="Basic residues" evidence="2">
    <location>
        <begin position="33"/>
        <end position="45"/>
    </location>
</feature>
<feature type="domain" description="Cwf19-like C-terminal" evidence="4">
    <location>
        <begin position="445"/>
        <end position="561"/>
    </location>
</feature>
<feature type="compositionally biased region" description="Basic and acidic residues" evidence="2">
    <location>
        <begin position="208"/>
        <end position="217"/>
    </location>
</feature>
<dbReference type="AlphaFoldDB" id="A0A9W6SZL2"/>
<evidence type="ECO:0000313" key="6">
    <source>
        <dbReference type="Proteomes" id="UP001165120"/>
    </source>
</evidence>
<dbReference type="SUPFAM" id="SSF54197">
    <property type="entry name" value="HIT-like"/>
    <property type="match status" value="1"/>
</dbReference>
<gene>
    <name evidence="5" type="ORF">Cboi02_000235800</name>
</gene>
<dbReference type="GO" id="GO:0071014">
    <property type="term" value="C:post-mRNA release spliceosomal complex"/>
    <property type="evidence" value="ECO:0007669"/>
    <property type="project" value="TreeGrafter"/>
</dbReference>
<comment type="similarity">
    <text evidence="1">Belongs to the CWF19 family.</text>
</comment>
<dbReference type="Pfam" id="PF04677">
    <property type="entry name" value="CwfJ_C_1"/>
    <property type="match status" value="1"/>
</dbReference>
<sequence length="687" mass="80463">MNEDKKGKMDSGEFENMKERLQNGVDKIDDRRSHHHHRHHHRHHHSPSDKNESGKANSSSHRSSSYRHSSHRRSSHGHSSQGSKSHSSRHHSHSHHSHSHHSDSPSNKDEIKEEDEQENSEFPGYKVIEAPDFSDEEEEEHEFTNESNENLLNRTRDGKGDLNFNILESFYKPEQTQITATTTNNNNNKRKGKFELDVQPNDFNQGKTDSKSDNSSKKSCLDIKYEFGDRGSSWRMMKLNKTFEDARENNLDIEESALNKYSSLKEFYIALEEEEEIKRRRVLRLPQDKFKLKPTGSIILAKGLKIEDDEQEDQNANDQQTERKQFKEFLKSQFTDKITSEQVNNAKIEMMKSKLKKSNDFKELESIYNTLKLKFELQNDINNEKSITNEQFNKIYLKNQILNDKLFDNKDLNNQDDNLNNLSNLINDPNSINLQDLIEDKNMSELKKFNDSISNCFFCKLLHNGSNHIILKRFNHFYLINSKQPEITTTNGLMIVPKLHISNSLKLDNEQYTELQEIFKSLKNFYFKKFNKKILIIENSIYKQNHFKINIVPISLKFSKFEIFNYFKIGIIEQIKNEFDISNKLIIDTLNYNTNSGNNNIDSLKVLIPKEAPFFHCIIELGKGGIGTIVEDVKNWPKDELFYRRIIGGFLNVDKFKIESRTKNINSKDSTVFKNLKIKIDEFFSEL</sequence>
<feature type="compositionally biased region" description="Acidic residues" evidence="2">
    <location>
        <begin position="132"/>
        <end position="141"/>
    </location>
</feature>
<comment type="caution">
    <text evidence="5">The sequence shown here is derived from an EMBL/GenBank/DDBJ whole genome shotgun (WGS) entry which is preliminary data.</text>
</comment>
<dbReference type="InterPro" id="IPR006767">
    <property type="entry name" value="Cwf19-like_C_dom-2"/>
</dbReference>
<dbReference type="PANTHER" id="PTHR12072:SF5">
    <property type="entry name" value="CWF19-LIKE PROTEIN 2"/>
    <property type="match status" value="1"/>
</dbReference>
<evidence type="ECO:0000256" key="1">
    <source>
        <dbReference type="ARBA" id="ARBA00006795"/>
    </source>
</evidence>
<feature type="compositionally biased region" description="Basic residues" evidence="2">
    <location>
        <begin position="86"/>
        <end position="99"/>
    </location>
</feature>
<evidence type="ECO:0000313" key="5">
    <source>
        <dbReference type="EMBL" id="GME69500.1"/>
    </source>
</evidence>
<dbReference type="Proteomes" id="UP001165120">
    <property type="component" value="Unassembled WGS sequence"/>
</dbReference>
<feature type="compositionally biased region" description="Basic residues" evidence="2">
    <location>
        <begin position="64"/>
        <end position="76"/>
    </location>
</feature>
<proteinExistence type="inferred from homology"/>
<name>A0A9W6SZL2_CANBO</name>
<protein>
    <submittedName>
        <fullName evidence="5">Unnamed protein product</fullName>
    </submittedName>
</protein>
<feature type="compositionally biased region" description="Basic and acidic residues" evidence="2">
    <location>
        <begin position="100"/>
        <end position="111"/>
    </location>
</feature>
<dbReference type="Gene3D" id="3.30.428.10">
    <property type="entry name" value="HIT-like"/>
    <property type="match status" value="1"/>
</dbReference>
<dbReference type="PANTHER" id="PTHR12072">
    <property type="entry name" value="CWF19, CELL CYCLE CONTROL PROTEIN"/>
    <property type="match status" value="1"/>
</dbReference>
<dbReference type="InterPro" id="IPR006768">
    <property type="entry name" value="Cwf19-like_C_dom-1"/>
</dbReference>
<accession>A0A9W6SZL2</accession>
<organism evidence="5 6">
    <name type="scientific">Candida boidinii</name>
    <name type="common">Yeast</name>
    <dbReference type="NCBI Taxonomy" id="5477"/>
    <lineage>
        <taxon>Eukaryota</taxon>
        <taxon>Fungi</taxon>
        <taxon>Dikarya</taxon>
        <taxon>Ascomycota</taxon>
        <taxon>Saccharomycotina</taxon>
        <taxon>Pichiomycetes</taxon>
        <taxon>Pichiales</taxon>
        <taxon>Pichiaceae</taxon>
        <taxon>Ogataea</taxon>
        <taxon>Ogataea/Candida clade</taxon>
    </lineage>
</organism>
<evidence type="ECO:0000259" key="4">
    <source>
        <dbReference type="Pfam" id="PF04677"/>
    </source>
</evidence>
<dbReference type="Pfam" id="PF04676">
    <property type="entry name" value="CwfJ_C_2"/>
    <property type="match status" value="1"/>
</dbReference>
<evidence type="ECO:0000256" key="2">
    <source>
        <dbReference type="SAM" id="MobiDB-lite"/>
    </source>
</evidence>
<feature type="compositionally biased region" description="Basic and acidic residues" evidence="2">
    <location>
        <begin position="1"/>
        <end position="32"/>
    </location>
</feature>
<evidence type="ECO:0000259" key="3">
    <source>
        <dbReference type="Pfam" id="PF04676"/>
    </source>
</evidence>
<dbReference type="InterPro" id="IPR040194">
    <property type="entry name" value="Cwf19-like"/>
</dbReference>
<dbReference type="InterPro" id="IPR036265">
    <property type="entry name" value="HIT-like_sf"/>
</dbReference>
<feature type="domain" description="Cwf19-like protein C-terminal" evidence="3">
    <location>
        <begin position="598"/>
        <end position="671"/>
    </location>
</feature>
<feature type="region of interest" description="Disordered" evidence="2">
    <location>
        <begin position="1"/>
        <end position="157"/>
    </location>
</feature>
<keyword evidence="6" id="KW-1185">Reference proteome</keyword>
<dbReference type="EMBL" id="BSXN01000691">
    <property type="protein sequence ID" value="GME69500.1"/>
    <property type="molecule type" value="Genomic_DNA"/>
</dbReference>
<feature type="region of interest" description="Disordered" evidence="2">
    <location>
        <begin position="198"/>
        <end position="217"/>
    </location>
</feature>
<reference evidence="5" key="1">
    <citation type="submission" date="2023-04" db="EMBL/GenBank/DDBJ databases">
        <title>Candida boidinii NBRC 10035.</title>
        <authorList>
            <person name="Ichikawa N."/>
            <person name="Sato H."/>
            <person name="Tonouchi N."/>
        </authorList>
    </citation>
    <scope>NUCLEOTIDE SEQUENCE</scope>
    <source>
        <strain evidence="5">NBRC 10035</strain>
    </source>
</reference>
<dbReference type="GO" id="GO:0000398">
    <property type="term" value="P:mRNA splicing, via spliceosome"/>
    <property type="evidence" value="ECO:0007669"/>
    <property type="project" value="TreeGrafter"/>
</dbReference>